<name>A0A9D1PX05_9BACT</name>
<feature type="active site" description="Thioimide intermediate" evidence="5">
    <location>
        <position position="57"/>
    </location>
</feature>
<dbReference type="InterPro" id="IPR050084">
    <property type="entry name" value="NADPH_dep_7-cyano-7-deazaG_red"/>
</dbReference>
<comment type="subcellular location">
    <subcellularLocation>
        <location evidence="5">Cytoplasm</location>
    </subcellularLocation>
</comment>
<evidence type="ECO:0000256" key="3">
    <source>
        <dbReference type="ARBA" id="ARBA00022857"/>
    </source>
</evidence>
<dbReference type="HAMAP" id="MF_00818">
    <property type="entry name" value="QueF_type1"/>
    <property type="match status" value="1"/>
</dbReference>
<keyword evidence="2 5" id="KW-0671">Queuosine biosynthesis</keyword>
<gene>
    <name evidence="5 7" type="primary">queF</name>
    <name evidence="7" type="ORF">H9894_05555</name>
</gene>
<feature type="active site" description="Proton donor" evidence="5">
    <location>
        <position position="64"/>
    </location>
</feature>
<proteinExistence type="inferred from homology"/>
<dbReference type="Proteomes" id="UP000886752">
    <property type="component" value="Unassembled WGS sequence"/>
</dbReference>
<comment type="function">
    <text evidence="5">Catalyzes the NADPH-dependent reduction of 7-cyano-7-deazaguanine (preQ0) to 7-aminomethyl-7-deazaguanine (preQ1).</text>
</comment>
<keyword evidence="1 5" id="KW-0963">Cytoplasm</keyword>
<reference evidence="7" key="1">
    <citation type="journal article" date="2021" name="PeerJ">
        <title>Extensive microbial diversity within the chicken gut microbiome revealed by metagenomics and culture.</title>
        <authorList>
            <person name="Gilroy R."/>
            <person name="Ravi A."/>
            <person name="Getino M."/>
            <person name="Pursley I."/>
            <person name="Horton D.L."/>
            <person name="Alikhan N.F."/>
            <person name="Baker D."/>
            <person name="Gharbi K."/>
            <person name="Hall N."/>
            <person name="Watson M."/>
            <person name="Adriaenssens E.M."/>
            <person name="Foster-Nyarko E."/>
            <person name="Jarju S."/>
            <person name="Secka A."/>
            <person name="Antonio M."/>
            <person name="Oren A."/>
            <person name="Chaudhuri R.R."/>
            <person name="La Ragione R."/>
            <person name="Hildebrand F."/>
            <person name="Pallen M.J."/>
        </authorList>
    </citation>
    <scope>NUCLEOTIDE SEQUENCE</scope>
    <source>
        <strain evidence="7">ChiHecec2B26-446</strain>
    </source>
</reference>
<reference evidence="7" key="2">
    <citation type="submission" date="2021-04" db="EMBL/GenBank/DDBJ databases">
        <authorList>
            <person name="Gilroy R."/>
        </authorList>
    </citation>
    <scope>NUCLEOTIDE SEQUENCE</scope>
    <source>
        <strain evidence="7">ChiHecec2B26-446</strain>
    </source>
</reference>
<sequence length="167" mass="19217">METRSTDITEGLHALGKGGSPVPQQSPGIDILEAFPNRFPGRDYIISISFPEFTSLCPVTGQPDFGTIVLEYIPHERCVESKSFKLYMFAYRNHHSFMETITNTVLEDICTLLNPNWARVRGLFVPRGGTRLHVFAEEYRKDLDDEHRARIRELVREWKSEPDPHRG</sequence>
<protein>
    <recommendedName>
        <fullName evidence="5">NADPH-dependent 7-cyano-7-deazaguanine reductase</fullName>
        <ecNumber evidence="5">1.7.1.13</ecNumber>
    </recommendedName>
    <alternativeName>
        <fullName evidence="5">7-cyano-7-carbaguanine reductase</fullName>
    </alternativeName>
    <alternativeName>
        <fullName evidence="5">NADPH-dependent nitrile oxidoreductase</fullName>
    </alternativeName>
    <alternativeName>
        <fullName evidence="5">PreQ(0) reductase</fullName>
    </alternativeName>
</protein>
<evidence type="ECO:0000256" key="5">
    <source>
        <dbReference type="HAMAP-Rule" id="MF_00818"/>
    </source>
</evidence>
<dbReference type="InterPro" id="IPR016856">
    <property type="entry name" value="QueF_type1"/>
</dbReference>
<feature type="region of interest" description="Disordered" evidence="6">
    <location>
        <begin position="1"/>
        <end position="24"/>
    </location>
</feature>
<dbReference type="Pfam" id="PF14489">
    <property type="entry name" value="QueF"/>
    <property type="match status" value="1"/>
</dbReference>
<evidence type="ECO:0000256" key="6">
    <source>
        <dbReference type="SAM" id="MobiDB-lite"/>
    </source>
</evidence>
<evidence type="ECO:0000313" key="7">
    <source>
        <dbReference type="EMBL" id="HIW00641.1"/>
    </source>
</evidence>
<dbReference type="Gene3D" id="3.30.1130.10">
    <property type="match status" value="1"/>
</dbReference>
<accession>A0A9D1PX05</accession>
<keyword evidence="3 5" id="KW-0521">NADP</keyword>
<dbReference type="NCBIfam" id="TIGR03139">
    <property type="entry name" value="QueF-II"/>
    <property type="match status" value="1"/>
</dbReference>
<dbReference type="SUPFAM" id="SSF55620">
    <property type="entry name" value="Tetrahydrobiopterin biosynthesis enzymes-like"/>
    <property type="match status" value="1"/>
</dbReference>
<comment type="catalytic activity">
    <reaction evidence="5">
        <text>7-aminomethyl-7-carbaguanine + 2 NADP(+) = 7-cyano-7-carbaguanine + 2 NADPH + 3 H(+)</text>
        <dbReference type="Rhea" id="RHEA:13409"/>
        <dbReference type="ChEBI" id="CHEBI:15378"/>
        <dbReference type="ChEBI" id="CHEBI:45075"/>
        <dbReference type="ChEBI" id="CHEBI:57783"/>
        <dbReference type="ChEBI" id="CHEBI:58349"/>
        <dbReference type="ChEBI" id="CHEBI:58703"/>
        <dbReference type="EC" id="1.7.1.13"/>
    </reaction>
</comment>
<evidence type="ECO:0000313" key="8">
    <source>
        <dbReference type="Proteomes" id="UP000886752"/>
    </source>
</evidence>
<feature type="binding site" evidence="5">
    <location>
        <begin position="98"/>
        <end position="99"/>
    </location>
    <ligand>
        <name>substrate</name>
    </ligand>
</feature>
<evidence type="ECO:0000256" key="4">
    <source>
        <dbReference type="ARBA" id="ARBA00023002"/>
    </source>
</evidence>
<dbReference type="EC" id="1.7.1.13" evidence="5"/>
<evidence type="ECO:0000256" key="2">
    <source>
        <dbReference type="ARBA" id="ARBA00022785"/>
    </source>
</evidence>
<organism evidence="7 8">
    <name type="scientific">Candidatus Desulfovibrio intestinipullorum</name>
    <dbReference type="NCBI Taxonomy" id="2838536"/>
    <lineage>
        <taxon>Bacteria</taxon>
        <taxon>Pseudomonadati</taxon>
        <taxon>Thermodesulfobacteriota</taxon>
        <taxon>Desulfovibrionia</taxon>
        <taxon>Desulfovibrionales</taxon>
        <taxon>Desulfovibrionaceae</taxon>
        <taxon>Desulfovibrio</taxon>
    </lineage>
</organism>
<dbReference type="InterPro" id="IPR029500">
    <property type="entry name" value="QueF"/>
</dbReference>
<dbReference type="GO" id="GO:0033739">
    <property type="term" value="F:preQ1 synthase activity"/>
    <property type="evidence" value="ECO:0007669"/>
    <property type="project" value="UniProtKB-UniRule"/>
</dbReference>
<comment type="caution">
    <text evidence="7">The sequence shown here is derived from an EMBL/GenBank/DDBJ whole genome shotgun (WGS) entry which is preliminary data.</text>
</comment>
<evidence type="ECO:0000256" key="1">
    <source>
        <dbReference type="ARBA" id="ARBA00022490"/>
    </source>
</evidence>
<dbReference type="PANTHER" id="PTHR34354">
    <property type="entry name" value="NADPH-DEPENDENT 7-CYANO-7-DEAZAGUANINE REDUCTASE"/>
    <property type="match status" value="1"/>
</dbReference>
<dbReference type="PANTHER" id="PTHR34354:SF1">
    <property type="entry name" value="NADPH-DEPENDENT 7-CYANO-7-DEAZAGUANINE REDUCTASE"/>
    <property type="match status" value="1"/>
</dbReference>
<dbReference type="EMBL" id="DXHV01000057">
    <property type="protein sequence ID" value="HIW00641.1"/>
    <property type="molecule type" value="Genomic_DNA"/>
</dbReference>
<dbReference type="AlphaFoldDB" id="A0A9D1PX05"/>
<dbReference type="GO" id="GO:0005737">
    <property type="term" value="C:cytoplasm"/>
    <property type="evidence" value="ECO:0007669"/>
    <property type="project" value="UniProtKB-SubCell"/>
</dbReference>
<keyword evidence="4 5" id="KW-0560">Oxidoreductase</keyword>
<comment type="pathway">
    <text evidence="5">tRNA modification; tRNA-queuosine biosynthesis.</text>
</comment>
<dbReference type="GO" id="GO:0008616">
    <property type="term" value="P:tRNA queuosine(34) biosynthetic process"/>
    <property type="evidence" value="ECO:0007669"/>
    <property type="project" value="UniProtKB-UniRule"/>
</dbReference>
<comment type="similarity">
    <text evidence="5">Belongs to the GTP cyclohydrolase I family. QueF type 1 subfamily.</text>
</comment>
<dbReference type="InterPro" id="IPR043133">
    <property type="entry name" value="GTP-CH-I_C/QueF"/>
</dbReference>
<feature type="binding site" evidence="5">
    <location>
        <begin position="79"/>
        <end position="81"/>
    </location>
    <ligand>
        <name>substrate</name>
    </ligand>
</feature>